<dbReference type="PANTHER" id="PTHR43162:SF1">
    <property type="entry name" value="PRESTALK A DIFFERENTIATION PROTEIN A"/>
    <property type="match status" value="1"/>
</dbReference>
<evidence type="ECO:0000259" key="1">
    <source>
        <dbReference type="Pfam" id="PF13460"/>
    </source>
</evidence>
<feature type="domain" description="NAD(P)-binding" evidence="1">
    <location>
        <begin position="20"/>
        <end position="191"/>
    </location>
</feature>
<sequence>MNTIDSHSVQTTSKTTLIVGGTGKTGRRVAQGLEAKGIPVRIASRSSASSASSASSGSGAVKFDWEDESTWAPALRGVDAVYLTYFPDLCDPRAPEHIRAFSKKAVECGVTRIVLLSGRGEPQCWPSEKAVRESGAKFTILRCSWFNQNFNEGQLLDAVRSGEIAFPAGDCAEPFIDVDDIADVAVAALTDDAHSGKLYELTGPRLLTFAEAAEEMSRAAGRPIRYVPVSGEEYAKVLAEFFPPDQVKFLTDLFLFVLDGHNAHVSDGVERALGRKPRDFADFARKAAATGVWS</sequence>
<dbReference type="Pfam" id="PF13460">
    <property type="entry name" value="NAD_binding_10"/>
    <property type="match status" value="1"/>
</dbReference>
<dbReference type="Proteomes" id="UP001379533">
    <property type="component" value="Chromosome"/>
</dbReference>
<dbReference type="InterPro" id="IPR051604">
    <property type="entry name" value="Ergot_Alk_Oxidoreductase"/>
</dbReference>
<dbReference type="InterPro" id="IPR036291">
    <property type="entry name" value="NAD(P)-bd_dom_sf"/>
</dbReference>
<proteinExistence type="predicted"/>
<gene>
    <name evidence="2" type="ORF">LZC95_29865</name>
</gene>
<dbReference type="Gene3D" id="3.40.50.720">
    <property type="entry name" value="NAD(P)-binding Rossmann-like Domain"/>
    <property type="match status" value="1"/>
</dbReference>
<dbReference type="PANTHER" id="PTHR43162">
    <property type="match status" value="1"/>
</dbReference>
<evidence type="ECO:0000313" key="3">
    <source>
        <dbReference type="Proteomes" id="UP001379533"/>
    </source>
</evidence>
<organism evidence="2 3">
    <name type="scientific">Pendulispora brunnea</name>
    <dbReference type="NCBI Taxonomy" id="2905690"/>
    <lineage>
        <taxon>Bacteria</taxon>
        <taxon>Pseudomonadati</taxon>
        <taxon>Myxococcota</taxon>
        <taxon>Myxococcia</taxon>
        <taxon>Myxococcales</taxon>
        <taxon>Sorangiineae</taxon>
        <taxon>Pendulisporaceae</taxon>
        <taxon>Pendulispora</taxon>
    </lineage>
</organism>
<dbReference type="InterPro" id="IPR016040">
    <property type="entry name" value="NAD(P)-bd_dom"/>
</dbReference>
<evidence type="ECO:0000313" key="2">
    <source>
        <dbReference type="EMBL" id="WXA90646.1"/>
    </source>
</evidence>
<reference evidence="2 3" key="1">
    <citation type="submission" date="2021-12" db="EMBL/GenBank/DDBJ databases">
        <title>Discovery of the Pendulisporaceae a myxobacterial family with distinct sporulation behavior and unique specialized metabolism.</title>
        <authorList>
            <person name="Garcia R."/>
            <person name="Popoff A."/>
            <person name="Bader C.D."/>
            <person name="Loehr J."/>
            <person name="Walesch S."/>
            <person name="Walt C."/>
            <person name="Boldt J."/>
            <person name="Bunk B."/>
            <person name="Haeckl F.J.F.P.J."/>
            <person name="Gunesch A.P."/>
            <person name="Birkelbach J."/>
            <person name="Nuebel U."/>
            <person name="Pietschmann T."/>
            <person name="Bach T."/>
            <person name="Mueller R."/>
        </authorList>
    </citation>
    <scope>NUCLEOTIDE SEQUENCE [LARGE SCALE GENOMIC DNA]</scope>
    <source>
        <strain evidence="2 3">MSr12523</strain>
    </source>
</reference>
<accession>A0ABZ2JVZ5</accession>
<name>A0ABZ2JVZ5_9BACT</name>
<dbReference type="RefSeq" id="WP_394841264.1">
    <property type="nucleotide sequence ID" value="NZ_CP089982.1"/>
</dbReference>
<dbReference type="EMBL" id="CP089982">
    <property type="protein sequence ID" value="WXA90646.1"/>
    <property type="molecule type" value="Genomic_DNA"/>
</dbReference>
<dbReference type="Gene3D" id="3.90.25.10">
    <property type="entry name" value="UDP-galactose 4-epimerase, domain 1"/>
    <property type="match status" value="1"/>
</dbReference>
<protein>
    <submittedName>
        <fullName evidence="2">NAD(P)H-binding protein</fullName>
    </submittedName>
</protein>
<dbReference type="SUPFAM" id="SSF51735">
    <property type="entry name" value="NAD(P)-binding Rossmann-fold domains"/>
    <property type="match status" value="1"/>
</dbReference>
<keyword evidence="3" id="KW-1185">Reference proteome</keyword>